<accession>A0A9Q1G0V0</accession>
<name>A0A9Q1G0V0_SYNKA</name>
<sequence>MQILSQITFYTKALIPKHLVYRSLHNRRELLMLPLGAVWRGLLFRTWNRVDLPHYTSKITCLSSHHAGRRRVRLLQS</sequence>
<dbReference type="Proteomes" id="UP001152622">
    <property type="component" value="Chromosome 3"/>
</dbReference>
<organism evidence="1 2">
    <name type="scientific">Synaphobranchus kaupii</name>
    <name type="common">Kaup's arrowtooth eel</name>
    <dbReference type="NCBI Taxonomy" id="118154"/>
    <lineage>
        <taxon>Eukaryota</taxon>
        <taxon>Metazoa</taxon>
        <taxon>Chordata</taxon>
        <taxon>Craniata</taxon>
        <taxon>Vertebrata</taxon>
        <taxon>Euteleostomi</taxon>
        <taxon>Actinopterygii</taxon>
        <taxon>Neopterygii</taxon>
        <taxon>Teleostei</taxon>
        <taxon>Anguilliformes</taxon>
        <taxon>Synaphobranchidae</taxon>
        <taxon>Synaphobranchus</taxon>
    </lineage>
</organism>
<comment type="caution">
    <text evidence="1">The sequence shown here is derived from an EMBL/GenBank/DDBJ whole genome shotgun (WGS) entry which is preliminary data.</text>
</comment>
<evidence type="ECO:0000313" key="1">
    <source>
        <dbReference type="EMBL" id="KAJ8371348.1"/>
    </source>
</evidence>
<gene>
    <name evidence="1" type="ORF">SKAU_G00113760</name>
</gene>
<dbReference type="EMBL" id="JAINUF010000003">
    <property type="protein sequence ID" value="KAJ8371348.1"/>
    <property type="molecule type" value="Genomic_DNA"/>
</dbReference>
<proteinExistence type="predicted"/>
<reference evidence="1" key="1">
    <citation type="journal article" date="2023" name="Science">
        <title>Genome structures resolve the early diversification of teleost fishes.</title>
        <authorList>
            <person name="Parey E."/>
            <person name="Louis A."/>
            <person name="Montfort J."/>
            <person name="Bouchez O."/>
            <person name="Roques C."/>
            <person name="Iampietro C."/>
            <person name="Lluch J."/>
            <person name="Castinel A."/>
            <person name="Donnadieu C."/>
            <person name="Desvignes T."/>
            <person name="Floi Bucao C."/>
            <person name="Jouanno E."/>
            <person name="Wen M."/>
            <person name="Mejri S."/>
            <person name="Dirks R."/>
            <person name="Jansen H."/>
            <person name="Henkel C."/>
            <person name="Chen W.J."/>
            <person name="Zahm M."/>
            <person name="Cabau C."/>
            <person name="Klopp C."/>
            <person name="Thompson A.W."/>
            <person name="Robinson-Rechavi M."/>
            <person name="Braasch I."/>
            <person name="Lecointre G."/>
            <person name="Bobe J."/>
            <person name="Postlethwait J.H."/>
            <person name="Berthelot C."/>
            <person name="Roest Crollius H."/>
            <person name="Guiguen Y."/>
        </authorList>
    </citation>
    <scope>NUCLEOTIDE SEQUENCE</scope>
    <source>
        <strain evidence="1">WJC10195</strain>
    </source>
</reference>
<protein>
    <submittedName>
        <fullName evidence="1">Uncharacterized protein</fullName>
    </submittedName>
</protein>
<dbReference type="AlphaFoldDB" id="A0A9Q1G0V0"/>
<keyword evidence="2" id="KW-1185">Reference proteome</keyword>
<evidence type="ECO:0000313" key="2">
    <source>
        <dbReference type="Proteomes" id="UP001152622"/>
    </source>
</evidence>